<protein>
    <recommendedName>
        <fullName evidence="7">Hydroxyacylglutathione hydrolase</fullName>
        <ecNumber evidence="7">3.1.2.6</ecNumber>
    </recommendedName>
    <alternativeName>
        <fullName evidence="7">Glyoxalase II</fullName>
        <shortName evidence="7">Glx II</shortName>
    </alternativeName>
</protein>
<organism evidence="9 10">
    <name type="scientific">Sabulicella glaciei</name>
    <dbReference type="NCBI Taxonomy" id="2984948"/>
    <lineage>
        <taxon>Bacteria</taxon>
        <taxon>Pseudomonadati</taxon>
        <taxon>Pseudomonadota</taxon>
        <taxon>Alphaproteobacteria</taxon>
        <taxon>Acetobacterales</taxon>
        <taxon>Acetobacteraceae</taxon>
        <taxon>Sabulicella</taxon>
    </lineage>
</organism>
<accession>A0ABT3NUS7</accession>
<keyword evidence="5 7" id="KW-0378">Hydrolase</keyword>
<evidence type="ECO:0000256" key="5">
    <source>
        <dbReference type="ARBA" id="ARBA00022801"/>
    </source>
</evidence>
<feature type="binding site" evidence="7">
    <location>
        <position position="132"/>
    </location>
    <ligand>
        <name>Zn(2+)</name>
        <dbReference type="ChEBI" id="CHEBI:29105"/>
        <label>1</label>
    </ligand>
</feature>
<feature type="binding site" evidence="7">
    <location>
        <position position="55"/>
    </location>
    <ligand>
        <name>Zn(2+)</name>
        <dbReference type="ChEBI" id="CHEBI:29105"/>
        <label>1</label>
    </ligand>
</feature>
<dbReference type="GO" id="GO:0004416">
    <property type="term" value="F:hydroxyacylglutathione hydrolase activity"/>
    <property type="evidence" value="ECO:0007669"/>
    <property type="project" value="UniProtKB-EC"/>
</dbReference>
<evidence type="ECO:0000256" key="4">
    <source>
        <dbReference type="ARBA" id="ARBA00022723"/>
    </source>
</evidence>
<evidence type="ECO:0000256" key="6">
    <source>
        <dbReference type="ARBA" id="ARBA00022833"/>
    </source>
</evidence>
<comment type="cofactor">
    <cofactor evidence="7">
        <name>Zn(2+)</name>
        <dbReference type="ChEBI" id="CHEBI:29105"/>
    </cofactor>
    <text evidence="7">Binds 2 Zn(2+) ions per subunit.</text>
</comment>
<dbReference type="SMART" id="SM00849">
    <property type="entry name" value="Lactamase_B"/>
    <property type="match status" value="1"/>
</dbReference>
<evidence type="ECO:0000313" key="10">
    <source>
        <dbReference type="Proteomes" id="UP001526430"/>
    </source>
</evidence>
<dbReference type="InterPro" id="IPR035680">
    <property type="entry name" value="Clx_II_MBL"/>
</dbReference>
<dbReference type="CDD" id="cd07723">
    <property type="entry name" value="hydroxyacylglutathione_hydrolase_MBL-fold"/>
    <property type="match status" value="1"/>
</dbReference>
<dbReference type="InterPro" id="IPR032282">
    <property type="entry name" value="HAGH_C"/>
</dbReference>
<feature type="domain" description="Metallo-beta-lactamase" evidence="8">
    <location>
        <begin position="12"/>
        <end position="170"/>
    </location>
</feature>
<proteinExistence type="inferred from homology"/>
<dbReference type="PANTHER" id="PTHR43705">
    <property type="entry name" value="HYDROXYACYLGLUTATHIONE HYDROLASE"/>
    <property type="match status" value="1"/>
</dbReference>
<evidence type="ECO:0000256" key="1">
    <source>
        <dbReference type="ARBA" id="ARBA00001623"/>
    </source>
</evidence>
<dbReference type="HAMAP" id="MF_01374">
    <property type="entry name" value="Glyoxalase_2"/>
    <property type="match status" value="1"/>
</dbReference>
<feature type="binding site" evidence="7">
    <location>
        <position position="170"/>
    </location>
    <ligand>
        <name>Zn(2+)</name>
        <dbReference type="ChEBI" id="CHEBI:29105"/>
        <label>2</label>
    </ligand>
</feature>
<feature type="binding site" evidence="7">
    <location>
        <position position="57"/>
    </location>
    <ligand>
        <name>Zn(2+)</name>
        <dbReference type="ChEBI" id="CHEBI:29105"/>
        <label>1</label>
    </ligand>
</feature>
<keyword evidence="10" id="KW-1185">Reference proteome</keyword>
<dbReference type="Gene3D" id="3.60.15.10">
    <property type="entry name" value="Ribonuclease Z/Hydroxyacylglutathione hydrolase-like"/>
    <property type="match status" value="1"/>
</dbReference>
<reference evidence="9 10" key="1">
    <citation type="submission" date="2022-10" db="EMBL/GenBank/DDBJ databases">
        <title>Roseococcus glaciei nov., sp. nov., isolated from glacier.</title>
        <authorList>
            <person name="Liu Q."/>
            <person name="Xin Y.-H."/>
        </authorList>
    </citation>
    <scope>NUCLEOTIDE SEQUENCE [LARGE SCALE GENOMIC DNA]</scope>
    <source>
        <strain evidence="9 10">MDT2-1-1</strain>
    </source>
</reference>
<dbReference type="InterPro" id="IPR036866">
    <property type="entry name" value="RibonucZ/Hydroxyglut_hydro"/>
</dbReference>
<feature type="binding site" evidence="7">
    <location>
        <position position="132"/>
    </location>
    <ligand>
        <name>Zn(2+)</name>
        <dbReference type="ChEBI" id="CHEBI:29105"/>
        <label>2</label>
    </ligand>
</feature>
<keyword evidence="6 7" id="KW-0862">Zinc</keyword>
<dbReference type="EC" id="3.1.2.6" evidence="7"/>
<evidence type="ECO:0000256" key="3">
    <source>
        <dbReference type="ARBA" id="ARBA00006759"/>
    </source>
</evidence>
<evidence type="ECO:0000256" key="7">
    <source>
        <dbReference type="HAMAP-Rule" id="MF_01374"/>
    </source>
</evidence>
<dbReference type="RefSeq" id="WP_301589864.1">
    <property type="nucleotide sequence ID" value="NZ_JAPFQI010000005.1"/>
</dbReference>
<dbReference type="InterPro" id="IPR001279">
    <property type="entry name" value="Metallo-B-lactamas"/>
</dbReference>
<dbReference type="InterPro" id="IPR017782">
    <property type="entry name" value="Hydroxyacylglutathione_Hdrlase"/>
</dbReference>
<feature type="binding site" evidence="7">
    <location>
        <position position="60"/>
    </location>
    <ligand>
        <name>Zn(2+)</name>
        <dbReference type="ChEBI" id="CHEBI:29105"/>
        <label>2</label>
    </ligand>
</feature>
<dbReference type="SUPFAM" id="SSF56281">
    <property type="entry name" value="Metallo-hydrolase/oxidoreductase"/>
    <property type="match status" value="1"/>
</dbReference>
<comment type="catalytic activity">
    <reaction evidence="1 7">
        <text>an S-(2-hydroxyacyl)glutathione + H2O = a 2-hydroxy carboxylate + glutathione + H(+)</text>
        <dbReference type="Rhea" id="RHEA:21864"/>
        <dbReference type="ChEBI" id="CHEBI:15377"/>
        <dbReference type="ChEBI" id="CHEBI:15378"/>
        <dbReference type="ChEBI" id="CHEBI:57925"/>
        <dbReference type="ChEBI" id="CHEBI:58896"/>
        <dbReference type="ChEBI" id="CHEBI:71261"/>
        <dbReference type="EC" id="3.1.2.6"/>
    </reaction>
</comment>
<evidence type="ECO:0000259" key="8">
    <source>
        <dbReference type="SMART" id="SM00849"/>
    </source>
</evidence>
<dbReference type="InterPro" id="IPR050110">
    <property type="entry name" value="Glyoxalase_II_hydrolase"/>
</dbReference>
<dbReference type="Pfam" id="PF00753">
    <property type="entry name" value="Lactamase_B"/>
    <property type="match status" value="1"/>
</dbReference>
<keyword evidence="4 7" id="KW-0479">Metal-binding</keyword>
<sequence>MLHVESIPLLEDNYAWFLRDEATGATAVVDAAVAGPVLERVKARGGRLDWLLITHHHGDHIAGIPEVQAATGAKVAGNAADASRLPKLDLALKPGDTFRLGESEAVVLDSPGHTRGHIAFHFASGKALFPGDTLFAIGCGRLLEGSAEEMFHSLQRFAPLPDDTRVFCGHEYTLSNIRYALSVDPDNAALRDYAAVAQAQRDRGEPTIPTTLGLEKAANPFLRARDVAELARLRTGKDNFR</sequence>
<evidence type="ECO:0000313" key="9">
    <source>
        <dbReference type="EMBL" id="MCW8085915.1"/>
    </source>
</evidence>
<name>A0ABT3NUS7_9PROT</name>
<feature type="binding site" evidence="7">
    <location>
        <position position="59"/>
    </location>
    <ligand>
        <name>Zn(2+)</name>
        <dbReference type="ChEBI" id="CHEBI:29105"/>
        <label>2</label>
    </ligand>
</feature>
<comment type="similarity">
    <text evidence="3 7">Belongs to the metallo-beta-lactamase superfamily. Glyoxalase II family.</text>
</comment>
<comment type="function">
    <text evidence="7">Thiolesterase that catalyzes the hydrolysis of S-D-lactoyl-glutathione to form glutathione and D-lactic acid.</text>
</comment>
<comment type="caution">
    <text evidence="9">The sequence shown here is derived from an EMBL/GenBank/DDBJ whole genome shotgun (WGS) entry which is preliminary data.</text>
</comment>
<comment type="pathway">
    <text evidence="2 7">Secondary metabolite metabolism; methylglyoxal degradation; (R)-lactate from methylglyoxal: step 2/2.</text>
</comment>
<dbReference type="NCBIfam" id="TIGR03413">
    <property type="entry name" value="GSH_gloB"/>
    <property type="match status" value="1"/>
</dbReference>
<dbReference type="PANTHER" id="PTHR43705:SF1">
    <property type="entry name" value="HYDROXYACYLGLUTATHIONE HYDROLASE GLOB"/>
    <property type="match status" value="1"/>
</dbReference>
<feature type="binding site" evidence="7">
    <location>
        <position position="113"/>
    </location>
    <ligand>
        <name>Zn(2+)</name>
        <dbReference type="ChEBI" id="CHEBI:29105"/>
        <label>1</label>
    </ligand>
</feature>
<dbReference type="Proteomes" id="UP001526430">
    <property type="component" value="Unassembled WGS sequence"/>
</dbReference>
<evidence type="ECO:0000256" key="2">
    <source>
        <dbReference type="ARBA" id="ARBA00004963"/>
    </source>
</evidence>
<dbReference type="Pfam" id="PF16123">
    <property type="entry name" value="HAGH_C"/>
    <property type="match status" value="1"/>
</dbReference>
<dbReference type="PIRSF" id="PIRSF005457">
    <property type="entry name" value="Glx"/>
    <property type="match status" value="1"/>
</dbReference>
<comment type="subunit">
    <text evidence="7">Monomer.</text>
</comment>
<gene>
    <name evidence="7 9" type="primary">gloB</name>
    <name evidence="9" type="ORF">OF850_09780</name>
</gene>
<dbReference type="EMBL" id="JAPFQI010000005">
    <property type="protein sequence ID" value="MCW8085915.1"/>
    <property type="molecule type" value="Genomic_DNA"/>
</dbReference>